<evidence type="ECO:0000256" key="1">
    <source>
        <dbReference type="ARBA" id="ARBA00003330"/>
    </source>
</evidence>
<evidence type="ECO:0000256" key="4">
    <source>
        <dbReference type="ARBA" id="ARBA00022862"/>
    </source>
</evidence>
<feature type="non-terminal residue" evidence="9">
    <location>
        <position position="1"/>
    </location>
</feature>
<evidence type="ECO:0000256" key="6">
    <source>
        <dbReference type="PIRSR" id="PIRSR637944-1"/>
    </source>
</evidence>
<comment type="function">
    <text evidence="1">Thiol-specific peroxidase that catalyzes the reduction of hydrogen peroxide and organic hydroperoxides to water and alcohols, respectively. Plays a role in cell protection against oxidative stress by detoxifying peroxides and as sensor of hydrogen peroxide-mediated signaling events.</text>
</comment>
<evidence type="ECO:0000256" key="5">
    <source>
        <dbReference type="ARBA" id="ARBA00023002"/>
    </source>
</evidence>
<dbReference type="PANTHER" id="PTHR10430">
    <property type="entry name" value="PEROXIREDOXIN"/>
    <property type="match status" value="1"/>
</dbReference>
<comment type="caution">
    <text evidence="9">The sequence shown here is derived from an EMBL/GenBank/DDBJ whole genome shotgun (WGS) entry which is preliminary data.</text>
</comment>
<name>A0A8S3YL51_9EUPU</name>
<dbReference type="SUPFAM" id="SSF52833">
    <property type="entry name" value="Thioredoxin-like"/>
    <property type="match status" value="1"/>
</dbReference>
<keyword evidence="7" id="KW-0676">Redox-active center</keyword>
<reference evidence="9" key="1">
    <citation type="submission" date="2021-04" db="EMBL/GenBank/DDBJ databases">
        <authorList>
            <consortium name="Molecular Ecology Group"/>
        </authorList>
    </citation>
    <scope>NUCLEOTIDE SEQUENCE</scope>
</reference>
<dbReference type="InterPro" id="IPR036249">
    <property type="entry name" value="Thioredoxin-like_sf"/>
</dbReference>
<dbReference type="Pfam" id="PF08534">
    <property type="entry name" value="Redoxin"/>
    <property type="match status" value="1"/>
</dbReference>
<evidence type="ECO:0000259" key="8">
    <source>
        <dbReference type="PROSITE" id="PS51352"/>
    </source>
</evidence>
<organism evidence="9 10">
    <name type="scientific">Candidula unifasciata</name>
    <dbReference type="NCBI Taxonomy" id="100452"/>
    <lineage>
        <taxon>Eukaryota</taxon>
        <taxon>Metazoa</taxon>
        <taxon>Spiralia</taxon>
        <taxon>Lophotrochozoa</taxon>
        <taxon>Mollusca</taxon>
        <taxon>Gastropoda</taxon>
        <taxon>Heterobranchia</taxon>
        <taxon>Euthyneura</taxon>
        <taxon>Panpulmonata</taxon>
        <taxon>Eupulmonata</taxon>
        <taxon>Stylommatophora</taxon>
        <taxon>Helicina</taxon>
        <taxon>Helicoidea</taxon>
        <taxon>Geomitridae</taxon>
        <taxon>Candidula</taxon>
    </lineage>
</organism>
<dbReference type="OrthoDB" id="1882547at2759"/>
<evidence type="ECO:0000256" key="2">
    <source>
        <dbReference type="ARBA" id="ARBA00010505"/>
    </source>
</evidence>
<comment type="similarity">
    <text evidence="2 7">Belongs to the peroxiredoxin family. Prx5 subfamily.</text>
</comment>
<dbReference type="Proteomes" id="UP000678393">
    <property type="component" value="Unassembled WGS sequence"/>
</dbReference>
<dbReference type="EC" id="1.11.1.24" evidence="7"/>
<dbReference type="GO" id="GO:0005739">
    <property type="term" value="C:mitochondrion"/>
    <property type="evidence" value="ECO:0007669"/>
    <property type="project" value="TreeGrafter"/>
</dbReference>
<dbReference type="AlphaFoldDB" id="A0A8S3YL51"/>
<keyword evidence="3 7" id="KW-0575">Peroxidase</keyword>
<keyword evidence="10" id="KW-1185">Reference proteome</keyword>
<dbReference type="PANTHER" id="PTHR10430:SF16">
    <property type="entry name" value="PEROXIREDOXIN-5, MITOCHONDRIAL"/>
    <property type="match status" value="1"/>
</dbReference>
<sequence length="124" mass="13529">MTIQVGDSIPSVTLYERTPDNKVNTNEFCKGRVIMFGLPGAFTPTCSKDHVPGFVKLVDEMKKKGVTEVVCLSVNDPYVMAAWGNTLDTAGKIRFLADTHGEFTKALGMTVDLSSVLGNVRCKR</sequence>
<protein>
    <recommendedName>
        <fullName evidence="7">Peroxiredoxin-5</fullName>
        <ecNumber evidence="7">1.11.1.24</ecNumber>
    </recommendedName>
</protein>
<dbReference type="PROSITE" id="PS51352">
    <property type="entry name" value="THIOREDOXIN_2"/>
    <property type="match status" value="1"/>
</dbReference>
<dbReference type="GO" id="GO:0005777">
    <property type="term" value="C:peroxisome"/>
    <property type="evidence" value="ECO:0007669"/>
    <property type="project" value="TreeGrafter"/>
</dbReference>
<feature type="domain" description="Thioredoxin" evidence="8">
    <location>
        <begin position="3"/>
        <end position="124"/>
    </location>
</feature>
<evidence type="ECO:0000256" key="3">
    <source>
        <dbReference type="ARBA" id="ARBA00022559"/>
    </source>
</evidence>
<dbReference type="Gene3D" id="3.40.30.10">
    <property type="entry name" value="Glutaredoxin"/>
    <property type="match status" value="1"/>
</dbReference>
<keyword evidence="4 7" id="KW-0049">Antioxidant</keyword>
<dbReference type="GO" id="GO:0042744">
    <property type="term" value="P:hydrogen peroxide catabolic process"/>
    <property type="evidence" value="ECO:0007669"/>
    <property type="project" value="TreeGrafter"/>
</dbReference>
<evidence type="ECO:0000313" key="10">
    <source>
        <dbReference type="Proteomes" id="UP000678393"/>
    </source>
</evidence>
<proteinExistence type="inferred from homology"/>
<comment type="catalytic activity">
    <reaction evidence="7">
        <text>a hydroperoxide + [thioredoxin]-dithiol = an alcohol + [thioredoxin]-disulfide + H2O</text>
        <dbReference type="Rhea" id="RHEA:62620"/>
        <dbReference type="Rhea" id="RHEA-COMP:10698"/>
        <dbReference type="Rhea" id="RHEA-COMP:10700"/>
        <dbReference type="ChEBI" id="CHEBI:15377"/>
        <dbReference type="ChEBI" id="CHEBI:29950"/>
        <dbReference type="ChEBI" id="CHEBI:30879"/>
        <dbReference type="ChEBI" id="CHEBI:35924"/>
        <dbReference type="ChEBI" id="CHEBI:50058"/>
        <dbReference type="EC" id="1.11.1.24"/>
    </reaction>
</comment>
<dbReference type="InterPro" id="IPR013766">
    <property type="entry name" value="Thioredoxin_domain"/>
</dbReference>
<dbReference type="GO" id="GO:0008379">
    <property type="term" value="F:thioredoxin peroxidase activity"/>
    <property type="evidence" value="ECO:0007669"/>
    <property type="project" value="InterPro"/>
</dbReference>
<dbReference type="CDD" id="cd03013">
    <property type="entry name" value="PRX5_like"/>
    <property type="match status" value="1"/>
</dbReference>
<keyword evidence="5 7" id="KW-0560">Oxidoreductase</keyword>
<feature type="active site" description="Cysteine sulfenic acid (-SOH) intermediate" evidence="6">
    <location>
        <position position="46"/>
    </location>
</feature>
<evidence type="ECO:0000313" key="9">
    <source>
        <dbReference type="EMBL" id="CAG5116141.1"/>
    </source>
</evidence>
<evidence type="ECO:0000256" key="7">
    <source>
        <dbReference type="RuleBase" id="RU366011"/>
    </source>
</evidence>
<dbReference type="GO" id="GO:0034599">
    <property type="term" value="P:cellular response to oxidative stress"/>
    <property type="evidence" value="ECO:0007669"/>
    <property type="project" value="InterPro"/>
</dbReference>
<accession>A0A8S3YL51</accession>
<dbReference type="EMBL" id="CAJHNH020000215">
    <property type="protein sequence ID" value="CAG5116141.1"/>
    <property type="molecule type" value="Genomic_DNA"/>
</dbReference>
<dbReference type="InterPro" id="IPR037944">
    <property type="entry name" value="PRX5-like"/>
</dbReference>
<dbReference type="InterPro" id="IPR013740">
    <property type="entry name" value="Redoxin"/>
</dbReference>
<gene>
    <name evidence="9" type="ORF">CUNI_LOCUS1699</name>
</gene>
<dbReference type="GO" id="GO:0045454">
    <property type="term" value="P:cell redox homeostasis"/>
    <property type="evidence" value="ECO:0007669"/>
    <property type="project" value="TreeGrafter"/>
</dbReference>